<dbReference type="OrthoDB" id="1924787at2759"/>
<reference evidence="11 12" key="1">
    <citation type="submission" date="2018-06" db="EMBL/GenBank/DDBJ databases">
        <title>A transcriptomic atlas of mushroom development highlights an independent origin of complex multicellularity.</title>
        <authorList>
            <consortium name="DOE Joint Genome Institute"/>
            <person name="Krizsan K."/>
            <person name="Almasi E."/>
            <person name="Merenyi Z."/>
            <person name="Sahu N."/>
            <person name="Viragh M."/>
            <person name="Koszo T."/>
            <person name="Mondo S."/>
            <person name="Kiss B."/>
            <person name="Balint B."/>
            <person name="Kues U."/>
            <person name="Barry K."/>
            <person name="Hegedus J.C."/>
            <person name="Henrissat B."/>
            <person name="Johnson J."/>
            <person name="Lipzen A."/>
            <person name="Ohm R."/>
            <person name="Nagy I."/>
            <person name="Pangilinan J."/>
            <person name="Yan J."/>
            <person name="Xiong Y."/>
            <person name="Grigoriev I.V."/>
            <person name="Hibbett D.S."/>
            <person name="Nagy L.G."/>
        </authorList>
    </citation>
    <scope>NUCLEOTIDE SEQUENCE [LARGE SCALE GENOMIC DNA]</scope>
    <source>
        <strain evidence="11 12">SZMC22713</strain>
    </source>
</reference>
<evidence type="ECO:0000256" key="8">
    <source>
        <dbReference type="ARBA" id="ARBA00022801"/>
    </source>
</evidence>
<dbReference type="Proteomes" id="UP000294933">
    <property type="component" value="Unassembled WGS sequence"/>
</dbReference>
<dbReference type="Pfam" id="PF01979">
    <property type="entry name" value="Amidohydro_1"/>
    <property type="match status" value="1"/>
</dbReference>
<dbReference type="EC" id="3.5.2.5" evidence="6"/>
<protein>
    <recommendedName>
        <fullName evidence="6">allantoinase</fullName>
        <ecNumber evidence="6">3.5.2.5</ecNumber>
    </recommendedName>
</protein>
<dbReference type="NCBIfam" id="TIGR03178">
    <property type="entry name" value="allantoinase"/>
    <property type="match status" value="1"/>
</dbReference>
<evidence type="ECO:0000313" key="12">
    <source>
        <dbReference type="Proteomes" id="UP000294933"/>
    </source>
</evidence>
<dbReference type="GO" id="GO:0004038">
    <property type="term" value="F:allantoinase activity"/>
    <property type="evidence" value="ECO:0007669"/>
    <property type="project" value="UniProtKB-EC"/>
</dbReference>
<evidence type="ECO:0000256" key="2">
    <source>
        <dbReference type="ARBA" id="ARBA00001947"/>
    </source>
</evidence>
<dbReference type="InterPro" id="IPR002195">
    <property type="entry name" value="Dihydroorotase_CS"/>
</dbReference>
<dbReference type="EMBL" id="ML170218">
    <property type="protein sequence ID" value="TDL17681.1"/>
    <property type="molecule type" value="Genomic_DNA"/>
</dbReference>
<dbReference type="GO" id="GO:0008270">
    <property type="term" value="F:zinc ion binding"/>
    <property type="evidence" value="ECO:0007669"/>
    <property type="project" value="InterPro"/>
</dbReference>
<dbReference type="VEuPathDB" id="FungiDB:BD410DRAFT_794155"/>
<evidence type="ECO:0000256" key="7">
    <source>
        <dbReference type="ARBA" id="ARBA00022723"/>
    </source>
</evidence>
<keyword evidence="7" id="KW-0479">Metal-binding</keyword>
<gene>
    <name evidence="11" type="ORF">BD410DRAFT_794155</name>
</gene>
<name>A0A4Y7PRL9_9AGAM</name>
<dbReference type="AlphaFoldDB" id="A0A4Y7PRL9"/>
<comment type="cofactor">
    <cofactor evidence="2">
        <name>Zn(2+)</name>
        <dbReference type="ChEBI" id="CHEBI:29105"/>
    </cofactor>
</comment>
<keyword evidence="9" id="KW-0862">Zinc</keyword>
<dbReference type="PANTHER" id="PTHR43668:SF2">
    <property type="entry name" value="ALLANTOINASE"/>
    <property type="match status" value="1"/>
</dbReference>
<comment type="similarity">
    <text evidence="4">Belongs to the metallo-dependent hydrolases superfamily. Allantoinase family.</text>
</comment>
<dbReference type="GO" id="GO:0000256">
    <property type="term" value="P:allantoin catabolic process"/>
    <property type="evidence" value="ECO:0007669"/>
    <property type="project" value="UniProtKB-UniPathway"/>
</dbReference>
<dbReference type="STRING" id="50990.A0A4Y7PRL9"/>
<dbReference type="SUPFAM" id="SSF51556">
    <property type="entry name" value="Metallo-dependent hydrolases"/>
    <property type="match status" value="1"/>
</dbReference>
<evidence type="ECO:0000256" key="4">
    <source>
        <dbReference type="ARBA" id="ARBA00010368"/>
    </source>
</evidence>
<evidence type="ECO:0000256" key="3">
    <source>
        <dbReference type="ARBA" id="ARBA00004968"/>
    </source>
</evidence>
<dbReference type="InterPro" id="IPR032466">
    <property type="entry name" value="Metal_Hydrolase"/>
</dbReference>
<keyword evidence="12" id="KW-1185">Reference proteome</keyword>
<evidence type="ECO:0000259" key="10">
    <source>
        <dbReference type="Pfam" id="PF01979"/>
    </source>
</evidence>
<comment type="catalytic activity">
    <reaction evidence="1">
        <text>(S)-allantoin + H2O = allantoate + H(+)</text>
        <dbReference type="Rhea" id="RHEA:17029"/>
        <dbReference type="ChEBI" id="CHEBI:15377"/>
        <dbReference type="ChEBI" id="CHEBI:15378"/>
        <dbReference type="ChEBI" id="CHEBI:15678"/>
        <dbReference type="ChEBI" id="CHEBI:17536"/>
        <dbReference type="EC" id="3.5.2.5"/>
    </reaction>
</comment>
<feature type="domain" description="Amidohydrolase-related" evidence="10">
    <location>
        <begin position="60"/>
        <end position="439"/>
    </location>
</feature>
<proteinExistence type="inferred from homology"/>
<comment type="subunit">
    <text evidence="5">Homotetramer.</text>
</comment>
<dbReference type="Gene3D" id="3.20.20.140">
    <property type="entry name" value="Metal-dependent hydrolases"/>
    <property type="match status" value="1"/>
</dbReference>
<keyword evidence="8" id="KW-0378">Hydrolase</keyword>
<evidence type="ECO:0000256" key="6">
    <source>
        <dbReference type="ARBA" id="ARBA00012863"/>
    </source>
</evidence>
<evidence type="ECO:0000313" key="11">
    <source>
        <dbReference type="EMBL" id="TDL17681.1"/>
    </source>
</evidence>
<dbReference type="GO" id="GO:0006145">
    <property type="term" value="P:purine nucleobase catabolic process"/>
    <property type="evidence" value="ECO:0007669"/>
    <property type="project" value="TreeGrafter"/>
</dbReference>
<dbReference type="InterPro" id="IPR017593">
    <property type="entry name" value="Allantoinase"/>
</dbReference>
<dbReference type="GO" id="GO:0050897">
    <property type="term" value="F:cobalt ion binding"/>
    <property type="evidence" value="ECO:0007669"/>
    <property type="project" value="InterPro"/>
</dbReference>
<dbReference type="SUPFAM" id="SSF51338">
    <property type="entry name" value="Composite domain of metallo-dependent hydrolases"/>
    <property type="match status" value="1"/>
</dbReference>
<evidence type="ECO:0000256" key="5">
    <source>
        <dbReference type="ARBA" id="ARBA00011881"/>
    </source>
</evidence>
<dbReference type="GO" id="GO:0005737">
    <property type="term" value="C:cytoplasm"/>
    <property type="evidence" value="ECO:0007669"/>
    <property type="project" value="TreeGrafter"/>
</dbReference>
<evidence type="ECO:0000256" key="1">
    <source>
        <dbReference type="ARBA" id="ARBA00001756"/>
    </source>
</evidence>
<accession>A0A4Y7PRL9</accession>
<dbReference type="InterPro" id="IPR011059">
    <property type="entry name" value="Metal-dep_hydrolase_composite"/>
</dbReference>
<comment type="pathway">
    <text evidence="3">Nitrogen metabolism; (S)-allantoin degradation; allantoate from (S)-allantoin: step 1/1.</text>
</comment>
<dbReference type="PROSITE" id="PS00482">
    <property type="entry name" value="DIHYDROOROTASE_1"/>
    <property type="match status" value="1"/>
</dbReference>
<evidence type="ECO:0000256" key="9">
    <source>
        <dbReference type="ARBA" id="ARBA00022833"/>
    </source>
</evidence>
<organism evidence="11 12">
    <name type="scientific">Rickenella mellea</name>
    <dbReference type="NCBI Taxonomy" id="50990"/>
    <lineage>
        <taxon>Eukaryota</taxon>
        <taxon>Fungi</taxon>
        <taxon>Dikarya</taxon>
        <taxon>Basidiomycota</taxon>
        <taxon>Agaricomycotina</taxon>
        <taxon>Agaricomycetes</taxon>
        <taxon>Hymenochaetales</taxon>
        <taxon>Rickenellaceae</taxon>
        <taxon>Rickenella</taxon>
    </lineage>
</organism>
<dbReference type="InterPro" id="IPR006680">
    <property type="entry name" value="Amidohydro-rel"/>
</dbReference>
<dbReference type="UniPathway" id="UPA00395">
    <property type="reaction ID" value="UER00653"/>
</dbReference>
<dbReference type="InterPro" id="IPR050138">
    <property type="entry name" value="DHOase/Allantoinase_Hydrolase"/>
</dbReference>
<sequence>MSVVFTSSNVLLPGSTHPAAATIEVDLASRKIVAVHDDVLTRSDYPHISDERWFDAEDKWILPGLVDAHVHLNEPGRTDWEGFWTGTKAAISGGVTTVVDMPLNSIPPTTTVENLEAKRSAAHGQCWTDVAFWGGIIPGNESDLRPMLESGVKGFKCFLIESGVEEFPCVTEQHVSLAMEQLQDNSAVILFHAELDDQPLSTSPSDSDPTQYSTFLHSRPEKLEIDAIELIISLSRRYPKLRCHIVHLSAASALPIIRAAKTAGVQLTVETCFHYLTLAADDIPHGHPEFKCCPPIRGAENRDLLWSALLDGTIDCIVSDHSPCVAELKQLDDGDLMNAWGGISALGMGLSLLWTEARKRGVGFHKIVEWMSTKTAEHASLADRKGAIRFGYDADFVFWDPDAEFTVTKETIHFKNKLSPYEGMKLHGRVEKTFLGGRLAWDRTSNGFDDLEPAGQLL</sequence>
<dbReference type="FunFam" id="3.20.20.140:FF:000032">
    <property type="entry name" value="Allantoinase Dal1"/>
    <property type="match status" value="1"/>
</dbReference>
<dbReference type="PANTHER" id="PTHR43668">
    <property type="entry name" value="ALLANTOINASE"/>
    <property type="match status" value="1"/>
</dbReference>